<dbReference type="Pfam" id="PF02992">
    <property type="entry name" value="Transposase_21"/>
    <property type="match status" value="1"/>
</dbReference>
<evidence type="ECO:0000313" key="7">
    <source>
        <dbReference type="EnsemblPlants" id="OB12G17340.1"/>
    </source>
</evidence>
<evidence type="ECO:0000256" key="1">
    <source>
        <dbReference type="ARBA" id="ARBA00005234"/>
    </source>
</evidence>
<dbReference type="Gene3D" id="3.40.395.10">
    <property type="entry name" value="Adenoviral Proteinase, Chain A"/>
    <property type="match status" value="1"/>
</dbReference>
<dbReference type="EnsemblPlants" id="OB12G17340.1">
    <property type="protein sequence ID" value="OB12G17340.1"/>
    <property type="gene ID" value="OB12G17340"/>
</dbReference>
<dbReference type="SUPFAM" id="SSF54001">
    <property type="entry name" value="Cysteine proteinases"/>
    <property type="match status" value="1"/>
</dbReference>
<feature type="domain" description="DUF4216" evidence="6">
    <location>
        <begin position="388"/>
        <end position="439"/>
    </location>
</feature>
<dbReference type="PANTHER" id="PTHR48258:SF9">
    <property type="entry name" value="OS01G0348150 PROTEIN"/>
    <property type="match status" value="1"/>
</dbReference>
<evidence type="ECO:0000313" key="8">
    <source>
        <dbReference type="Proteomes" id="UP000006038"/>
    </source>
</evidence>
<keyword evidence="2" id="KW-0645">Protease</keyword>
<feature type="domain" description="Ubiquitin-like protease family profile" evidence="5">
    <location>
        <begin position="690"/>
        <end position="773"/>
    </location>
</feature>
<name>J3NCM6_ORYBR</name>
<proteinExistence type="inferred from homology"/>
<dbReference type="InterPro" id="IPR038765">
    <property type="entry name" value="Papain-like_cys_pep_sf"/>
</dbReference>
<keyword evidence="3" id="KW-0378">Hydrolase</keyword>
<dbReference type="Proteomes" id="UP000006038">
    <property type="component" value="Chromosome 12"/>
</dbReference>
<keyword evidence="8" id="KW-1185">Reference proteome</keyword>
<dbReference type="Pfam" id="PF13952">
    <property type="entry name" value="DUF4216"/>
    <property type="match status" value="1"/>
</dbReference>
<evidence type="ECO:0000259" key="5">
    <source>
        <dbReference type="Pfam" id="PF02902"/>
    </source>
</evidence>
<dbReference type="Pfam" id="PF02902">
    <property type="entry name" value="Peptidase_C48"/>
    <property type="match status" value="1"/>
</dbReference>
<organism evidence="7">
    <name type="scientific">Oryza brachyantha</name>
    <name type="common">malo sina</name>
    <dbReference type="NCBI Taxonomy" id="4533"/>
    <lineage>
        <taxon>Eukaryota</taxon>
        <taxon>Viridiplantae</taxon>
        <taxon>Streptophyta</taxon>
        <taxon>Embryophyta</taxon>
        <taxon>Tracheophyta</taxon>
        <taxon>Spermatophyta</taxon>
        <taxon>Magnoliopsida</taxon>
        <taxon>Liliopsida</taxon>
        <taxon>Poales</taxon>
        <taxon>Poaceae</taxon>
        <taxon>BOP clade</taxon>
        <taxon>Oryzoideae</taxon>
        <taxon>Oryzeae</taxon>
        <taxon>Oryzinae</taxon>
        <taxon>Oryza</taxon>
    </lineage>
</organism>
<accession>J3NCM6</accession>
<evidence type="ECO:0000259" key="6">
    <source>
        <dbReference type="Pfam" id="PF13952"/>
    </source>
</evidence>
<dbReference type="AlphaFoldDB" id="J3NCM6"/>
<dbReference type="PANTHER" id="PTHR48258">
    <property type="entry name" value="DUF4218 DOMAIN-CONTAINING PROTEIN-RELATED"/>
    <property type="match status" value="1"/>
</dbReference>
<dbReference type="InterPro" id="IPR025312">
    <property type="entry name" value="DUF4216"/>
</dbReference>
<protein>
    <recommendedName>
        <fullName evidence="9">Ubiquitin-like protease family profile domain-containing protein</fullName>
    </recommendedName>
</protein>
<dbReference type="HOGENOM" id="CLU_353165_0_0_1"/>
<evidence type="ECO:0008006" key="9">
    <source>
        <dbReference type="Google" id="ProtNLM"/>
    </source>
</evidence>
<dbReference type="GO" id="GO:0008234">
    <property type="term" value="F:cysteine-type peptidase activity"/>
    <property type="evidence" value="ECO:0007669"/>
    <property type="project" value="InterPro"/>
</dbReference>
<evidence type="ECO:0000256" key="3">
    <source>
        <dbReference type="ARBA" id="ARBA00022801"/>
    </source>
</evidence>
<feature type="compositionally biased region" description="Polar residues" evidence="4">
    <location>
        <begin position="468"/>
        <end position="481"/>
    </location>
</feature>
<reference evidence="7" key="1">
    <citation type="journal article" date="2013" name="Nat. Commun.">
        <title>Whole-genome sequencing of Oryza brachyantha reveals mechanisms underlying Oryza genome evolution.</title>
        <authorList>
            <person name="Chen J."/>
            <person name="Huang Q."/>
            <person name="Gao D."/>
            <person name="Wang J."/>
            <person name="Lang Y."/>
            <person name="Liu T."/>
            <person name="Li B."/>
            <person name="Bai Z."/>
            <person name="Luis Goicoechea J."/>
            <person name="Liang C."/>
            <person name="Chen C."/>
            <person name="Zhang W."/>
            <person name="Sun S."/>
            <person name="Liao Y."/>
            <person name="Zhang X."/>
            <person name="Yang L."/>
            <person name="Song C."/>
            <person name="Wang M."/>
            <person name="Shi J."/>
            <person name="Liu G."/>
            <person name="Liu J."/>
            <person name="Zhou H."/>
            <person name="Zhou W."/>
            <person name="Yu Q."/>
            <person name="An N."/>
            <person name="Chen Y."/>
            <person name="Cai Q."/>
            <person name="Wang B."/>
            <person name="Liu B."/>
            <person name="Min J."/>
            <person name="Huang Y."/>
            <person name="Wu H."/>
            <person name="Li Z."/>
            <person name="Zhang Y."/>
            <person name="Yin Y."/>
            <person name="Song W."/>
            <person name="Jiang J."/>
            <person name="Jackson S.A."/>
            <person name="Wing R.A."/>
            <person name="Wang J."/>
            <person name="Chen M."/>
        </authorList>
    </citation>
    <scope>NUCLEOTIDE SEQUENCE [LARGE SCALE GENOMIC DNA]</scope>
    <source>
        <strain evidence="7">cv. IRGC 101232</strain>
    </source>
</reference>
<dbReference type="InterPro" id="IPR003653">
    <property type="entry name" value="Peptidase_C48_C"/>
</dbReference>
<comment type="similarity">
    <text evidence="1">Belongs to the peptidase C48 family.</text>
</comment>
<reference evidence="7" key="2">
    <citation type="submission" date="2013-04" db="UniProtKB">
        <authorList>
            <consortium name="EnsemblPlants"/>
        </authorList>
    </citation>
    <scope>IDENTIFICATION</scope>
</reference>
<feature type="region of interest" description="Disordered" evidence="4">
    <location>
        <begin position="467"/>
        <end position="495"/>
    </location>
</feature>
<dbReference type="Gramene" id="OB12G17340.1">
    <property type="protein sequence ID" value="OB12G17340.1"/>
    <property type="gene ID" value="OB12G17340"/>
</dbReference>
<dbReference type="eggNOG" id="ENOG502QWJJ">
    <property type="taxonomic scope" value="Eukaryota"/>
</dbReference>
<dbReference type="GO" id="GO:0006508">
    <property type="term" value="P:proteolysis"/>
    <property type="evidence" value="ECO:0007669"/>
    <property type="project" value="UniProtKB-KW"/>
</dbReference>
<evidence type="ECO:0000256" key="2">
    <source>
        <dbReference type="ARBA" id="ARBA00022670"/>
    </source>
</evidence>
<sequence>MDGMNPFSQMSSSHSVWPVLLLIYNLPPWLCNKRKCMIMPILILGPQQPDNDIDVYLRPLVDDLKTLWSPGIEVYNGHRKAPLTLYGMLLCTITDLPGGRSVYGQCKEEKDCPHCLDDTETIWLNNSKKRVYIRNRCVLPQSHPYRGMNHQFDGTREIASAPRHFSGEEVYNQVKDLPTTHGKKSTILGKQKRDTDEPEIRWKKKSILWELPYWKVLAICHSIDAMHVKNVCGSLLATLINENKFIPMKAHDCEVMLTTMLVVGIRKILPEKVRMAIMSLCFFFNSISKKSWVHPEGSMVQGYSAEEVVDWCLDFIDSKNPIGIPKSRHEGRLAGTGTIREKTLNPDKNALRQAHFLVPQHTTDVSPYIDEHKDHLHQENMERSDAWCRWVQGARSVMKDTYWFTTVDLEHVGYKEEPFVLVDNVSQVFYVADTRNKKQHVVLPGKRWLWESKMKWMKSRFQVKRISRNPSPASGQKSSCAFASEAGDDDNNAANDPLQAQMELEYDVNKEQMEFDNNVDEDHIPSPLMDSIDMLTEPTSCSLITYIGAVCAFFKRTVACDKLEKQHQLRDVAVKESNHPKETGLPWAMPNLNFICGQPMLKTAALESVGPATTALHEYYMKIPAAKLKNGIAILLKYLCRLMLMETKEKGLPIGFLDLEVMKLSTIRADMSYMVDYVRKAFQSFVKEFIMFVHNPGDHWLLVVLIPKWGKVLYFDSQRTRPRDHTLLKDVLDEAFLTYSRTYKMDTSKPIHVTKIPCYQQHFGNECGFYTAHHMILALGLLDVARHECRFYAIWF</sequence>
<dbReference type="InterPro" id="IPR004242">
    <property type="entry name" value="Transposase_21"/>
</dbReference>
<evidence type="ECO:0000256" key="4">
    <source>
        <dbReference type="SAM" id="MobiDB-lite"/>
    </source>
</evidence>